<name>A0A1Y2EG01_9PEZI</name>
<comment type="caution">
    <text evidence="2">The sequence shown here is derived from an EMBL/GenBank/DDBJ whole genome shotgun (WGS) entry which is preliminary data.</text>
</comment>
<keyword evidence="3" id="KW-1185">Reference proteome</keyword>
<dbReference type="InParanoid" id="A0A1Y2EG01"/>
<evidence type="ECO:0000256" key="1">
    <source>
        <dbReference type="SAM" id="MobiDB-lite"/>
    </source>
</evidence>
<proteinExistence type="predicted"/>
<protein>
    <submittedName>
        <fullName evidence="2">Uncharacterized protein</fullName>
    </submittedName>
</protein>
<dbReference type="Proteomes" id="UP000193689">
    <property type="component" value="Unassembled WGS sequence"/>
</dbReference>
<organism evidence="2 3">
    <name type="scientific">Pseudomassariella vexata</name>
    <dbReference type="NCBI Taxonomy" id="1141098"/>
    <lineage>
        <taxon>Eukaryota</taxon>
        <taxon>Fungi</taxon>
        <taxon>Dikarya</taxon>
        <taxon>Ascomycota</taxon>
        <taxon>Pezizomycotina</taxon>
        <taxon>Sordariomycetes</taxon>
        <taxon>Xylariomycetidae</taxon>
        <taxon>Amphisphaeriales</taxon>
        <taxon>Pseudomassariaceae</taxon>
        <taxon>Pseudomassariella</taxon>
    </lineage>
</organism>
<reference evidence="2 3" key="1">
    <citation type="submission" date="2016-07" db="EMBL/GenBank/DDBJ databases">
        <title>Pervasive Adenine N6-methylation of Active Genes in Fungi.</title>
        <authorList>
            <consortium name="DOE Joint Genome Institute"/>
            <person name="Mondo S.J."/>
            <person name="Dannebaum R.O."/>
            <person name="Kuo R.C."/>
            <person name="Labutti K."/>
            <person name="Haridas S."/>
            <person name="Kuo A."/>
            <person name="Salamov A."/>
            <person name="Ahrendt S.R."/>
            <person name="Lipzen A."/>
            <person name="Sullivan W."/>
            <person name="Andreopoulos W.B."/>
            <person name="Clum A."/>
            <person name="Lindquist E."/>
            <person name="Daum C."/>
            <person name="Ramamoorthy G.K."/>
            <person name="Gryganskyi A."/>
            <person name="Culley D."/>
            <person name="Magnuson J.K."/>
            <person name="James T.Y."/>
            <person name="O'Malley M.A."/>
            <person name="Stajich J.E."/>
            <person name="Spatafora J.W."/>
            <person name="Visel A."/>
            <person name="Grigoriev I.V."/>
        </authorList>
    </citation>
    <scope>NUCLEOTIDE SEQUENCE [LARGE SCALE GENOMIC DNA]</scope>
    <source>
        <strain evidence="2 3">CBS 129021</strain>
    </source>
</reference>
<feature type="region of interest" description="Disordered" evidence="1">
    <location>
        <begin position="19"/>
        <end position="50"/>
    </location>
</feature>
<evidence type="ECO:0000313" key="2">
    <source>
        <dbReference type="EMBL" id="ORY70186.1"/>
    </source>
</evidence>
<accession>A0A1Y2EG01</accession>
<dbReference type="EMBL" id="MCFJ01000002">
    <property type="protein sequence ID" value="ORY70186.1"/>
    <property type="molecule type" value="Genomic_DNA"/>
</dbReference>
<evidence type="ECO:0000313" key="3">
    <source>
        <dbReference type="Proteomes" id="UP000193689"/>
    </source>
</evidence>
<dbReference type="RefSeq" id="XP_040720136.1">
    <property type="nucleotide sequence ID" value="XM_040857985.1"/>
</dbReference>
<gene>
    <name evidence="2" type="ORF">BCR38DRAFT_405819</name>
</gene>
<dbReference type="AlphaFoldDB" id="A0A1Y2EG01"/>
<feature type="compositionally biased region" description="Polar residues" evidence="1">
    <location>
        <begin position="37"/>
        <end position="50"/>
    </location>
</feature>
<dbReference type="GeneID" id="63774197"/>
<sequence length="202" mass="22041">MTDEFKRVAQAKASAGTLVLPPAKPPAPFKRRPKFGTKTTTESLLSTRQTQSQTLITCDSKYMDESAPMPPQDILSNSVPGICDGFEEFRCGETIPQSRVGGLYFAETSWMEPPWICSRPVDGAPVSVVVRILVLDASRRQGLYAGVEAEFHHYTSGGWQAFAPGLEVLCNEAREVIRSCAGCHLDICTSRCQRGGVNTSLI</sequence>